<dbReference type="Pfam" id="PF02592">
    <property type="entry name" value="Vut_1"/>
    <property type="match status" value="1"/>
</dbReference>
<protein>
    <submittedName>
        <fullName evidence="2">VUT family protein</fullName>
    </submittedName>
</protein>
<reference evidence="2" key="1">
    <citation type="submission" date="2020-10" db="EMBL/GenBank/DDBJ databases">
        <authorList>
            <person name="Gilroy R."/>
        </authorList>
    </citation>
    <scope>NUCLEOTIDE SEQUENCE</scope>
    <source>
        <strain evidence="2">517</strain>
    </source>
</reference>
<evidence type="ECO:0000256" key="1">
    <source>
        <dbReference type="SAM" id="Phobius"/>
    </source>
</evidence>
<dbReference type="EMBL" id="JADINF010000072">
    <property type="protein sequence ID" value="MBO8423975.1"/>
    <property type="molecule type" value="Genomic_DNA"/>
</dbReference>
<evidence type="ECO:0000313" key="2">
    <source>
        <dbReference type="EMBL" id="MBO8423975.1"/>
    </source>
</evidence>
<keyword evidence="1" id="KW-0812">Transmembrane</keyword>
<reference evidence="2" key="2">
    <citation type="journal article" date="2021" name="PeerJ">
        <title>Extensive microbial diversity within the chicken gut microbiome revealed by metagenomics and culture.</title>
        <authorList>
            <person name="Gilroy R."/>
            <person name="Ravi A."/>
            <person name="Getino M."/>
            <person name="Pursley I."/>
            <person name="Horton D.L."/>
            <person name="Alikhan N.F."/>
            <person name="Baker D."/>
            <person name="Gharbi K."/>
            <person name="Hall N."/>
            <person name="Watson M."/>
            <person name="Adriaenssens E.M."/>
            <person name="Foster-Nyarko E."/>
            <person name="Jarju S."/>
            <person name="Secka A."/>
            <person name="Antonio M."/>
            <person name="Oren A."/>
            <person name="Chaudhuri R.R."/>
            <person name="La Ragione R."/>
            <person name="Hildebrand F."/>
            <person name="Pallen M.J."/>
        </authorList>
    </citation>
    <scope>NUCLEOTIDE SEQUENCE</scope>
    <source>
        <strain evidence="2">517</strain>
    </source>
</reference>
<feature type="transmembrane region" description="Helical" evidence="1">
    <location>
        <begin position="129"/>
        <end position="149"/>
    </location>
</feature>
<dbReference type="PANTHER" id="PTHR34300:SF2">
    <property type="entry name" value="QUEUOSINE PRECURSOR TRANSPORTER-RELATED"/>
    <property type="match status" value="1"/>
</dbReference>
<feature type="transmembrane region" description="Helical" evidence="1">
    <location>
        <begin position="12"/>
        <end position="36"/>
    </location>
</feature>
<dbReference type="PANTHER" id="PTHR34300">
    <property type="entry name" value="QUEUOSINE PRECURSOR TRANSPORTER-RELATED"/>
    <property type="match status" value="1"/>
</dbReference>
<organism evidence="2 3">
    <name type="scientific">Candidatus Stercoripulliclostridium pullicola</name>
    <dbReference type="NCBI Taxonomy" id="2840953"/>
    <lineage>
        <taxon>Bacteria</taxon>
        <taxon>Bacillati</taxon>
        <taxon>Bacillota</taxon>
        <taxon>Clostridia</taxon>
        <taxon>Eubacteriales</taxon>
        <taxon>Candidatus Stercoripulliclostridium</taxon>
    </lineage>
</organism>
<accession>A0A940DFP4</accession>
<comment type="caution">
    <text evidence="2">The sequence shown here is derived from an EMBL/GenBank/DDBJ whole genome shotgun (WGS) entry which is preliminary data.</text>
</comment>
<feature type="transmembrane region" description="Helical" evidence="1">
    <location>
        <begin position="206"/>
        <end position="225"/>
    </location>
</feature>
<keyword evidence="1" id="KW-1133">Transmembrane helix</keyword>
<feature type="transmembrane region" description="Helical" evidence="1">
    <location>
        <begin position="48"/>
        <end position="68"/>
    </location>
</feature>
<gene>
    <name evidence="2" type="ORF">IAB16_03040</name>
</gene>
<feature type="transmembrane region" description="Helical" evidence="1">
    <location>
        <begin position="180"/>
        <end position="200"/>
    </location>
</feature>
<sequence length="252" mass="27640">MSEKLKKEFHAFKLLLSSVPSYVTVVFVMSVFAMNLLANKSISIPLDWLALDCGIIVSWAAFLTMDTVTKHFGPKAATELSVFAILLNLLFCLLLYVGSVIPGTWGESYVEGSENILNTALDNTFGGTWYVLAGSTLAFVVSAIVNNFLNYGIGKAFRRNPDGAAAYFMRSYVSTAVGQFVDNLIFALCVSHVFFGWSLVQCVTCALTGMVAELIFEAAFSYFGYAACKKWKRDGVGEAYFDYLGLKGEVVR</sequence>
<dbReference type="AlphaFoldDB" id="A0A940DFP4"/>
<name>A0A940DFP4_9FIRM</name>
<keyword evidence="1" id="KW-0472">Membrane</keyword>
<evidence type="ECO:0000313" key="3">
    <source>
        <dbReference type="Proteomes" id="UP000727857"/>
    </source>
</evidence>
<dbReference type="Proteomes" id="UP000727857">
    <property type="component" value="Unassembled WGS sequence"/>
</dbReference>
<proteinExistence type="predicted"/>
<dbReference type="InterPro" id="IPR003744">
    <property type="entry name" value="YhhQ"/>
</dbReference>
<feature type="transmembrane region" description="Helical" evidence="1">
    <location>
        <begin position="80"/>
        <end position="101"/>
    </location>
</feature>